<protein>
    <submittedName>
        <fullName evidence="4">Amp-binding enzyme</fullName>
    </submittedName>
</protein>
<feature type="domain" description="AMP-binding enzyme C-terminal" evidence="3">
    <location>
        <begin position="465"/>
        <end position="538"/>
    </location>
</feature>
<dbReference type="InterPro" id="IPR020845">
    <property type="entry name" value="AMP-binding_CS"/>
</dbReference>
<dbReference type="SUPFAM" id="SSF56801">
    <property type="entry name" value="Acetyl-CoA synthetase-like"/>
    <property type="match status" value="1"/>
</dbReference>
<name>A0A8H4NZS1_9HYPO</name>
<keyword evidence="1" id="KW-0812">Transmembrane</keyword>
<proteinExistence type="predicted"/>
<keyword evidence="5" id="KW-1185">Reference proteome</keyword>
<dbReference type="Gene3D" id="3.30.300.30">
    <property type="match status" value="1"/>
</dbReference>
<dbReference type="EMBL" id="JAADJG010000142">
    <property type="protein sequence ID" value="KAF4453780.1"/>
    <property type="molecule type" value="Genomic_DNA"/>
</dbReference>
<sequence length="560" mass="61817">MPIESRWTTPIPNVSLQKWVFGSSFEPLPSVKVFMDADCPDERYVTFEDYRLLSKRLALGLKRAGLANRDRVLLYAGNSIYYPSMLMGVVMSGGIFVGASSAFGSRELAYQLQDSGAKFLIVHEDGLGSALEAISTVGLSKSQIYVFDEFITPTGETKPGDAEHWSKLLAGPEEARQFSWVEPENPREVTCCLNYSSGTTGLPKGVEITHYSYVANGEAQVHLELGNVSSNNSNGPRTSLCFLPMYHAAGQTTFIANNPKMQFQTAIMPKYNFEDVLRHIQRFRISTLSVAPAVVLQLAKSPLTAQYDLSSIKEILCGTAPLSPEVAAEAERKIWPNGENFIHQGWGMTEITCAGLMWSYDDMKKTSSVGEVVPNGRLRIRNGDVEITEPNKPGELWFSGPTLMKGYWLNPKADNETIVEEDGSRWIRTGDVVFVDRYGQGAKVHLVDRLKELIKVRGLQVSPSELEGILLDRKDIADAGVVGVQVHGEEVPRAYVVRTSGVTEQEIIGWVEERVAKYKRLRGGVVFVDSIPRTLSGKILRRNLRAMGSSAGTSLKAKLA</sequence>
<feature type="transmembrane region" description="Helical" evidence="1">
    <location>
        <begin position="80"/>
        <end position="103"/>
    </location>
</feature>
<feature type="domain" description="AMP-dependent synthetase/ligase" evidence="2">
    <location>
        <begin position="41"/>
        <end position="408"/>
    </location>
</feature>
<dbReference type="Gene3D" id="3.40.50.980">
    <property type="match status" value="2"/>
</dbReference>
<dbReference type="InterPro" id="IPR025110">
    <property type="entry name" value="AMP-bd_C"/>
</dbReference>
<dbReference type="PROSITE" id="PS00455">
    <property type="entry name" value="AMP_BINDING"/>
    <property type="match status" value="1"/>
</dbReference>
<dbReference type="GO" id="GO:0016405">
    <property type="term" value="F:CoA-ligase activity"/>
    <property type="evidence" value="ECO:0007669"/>
    <property type="project" value="TreeGrafter"/>
</dbReference>
<gene>
    <name evidence="4" type="ORF">F53441_3606</name>
</gene>
<dbReference type="Proteomes" id="UP000605986">
    <property type="component" value="Unassembled WGS sequence"/>
</dbReference>
<evidence type="ECO:0000256" key="1">
    <source>
        <dbReference type="SAM" id="Phobius"/>
    </source>
</evidence>
<organism evidence="4 5">
    <name type="scientific">Fusarium austroafricanum</name>
    <dbReference type="NCBI Taxonomy" id="2364996"/>
    <lineage>
        <taxon>Eukaryota</taxon>
        <taxon>Fungi</taxon>
        <taxon>Dikarya</taxon>
        <taxon>Ascomycota</taxon>
        <taxon>Pezizomycotina</taxon>
        <taxon>Sordariomycetes</taxon>
        <taxon>Hypocreomycetidae</taxon>
        <taxon>Hypocreales</taxon>
        <taxon>Nectriaceae</taxon>
        <taxon>Fusarium</taxon>
        <taxon>Fusarium concolor species complex</taxon>
    </lineage>
</organism>
<dbReference type="Pfam" id="PF13193">
    <property type="entry name" value="AMP-binding_C"/>
    <property type="match status" value="1"/>
</dbReference>
<dbReference type="Gene3D" id="2.30.38.10">
    <property type="entry name" value="Luciferase, Domain 3"/>
    <property type="match status" value="1"/>
</dbReference>
<keyword evidence="1" id="KW-1133">Transmembrane helix</keyword>
<dbReference type="PANTHER" id="PTHR24096">
    <property type="entry name" value="LONG-CHAIN-FATTY-ACID--COA LIGASE"/>
    <property type="match status" value="1"/>
</dbReference>
<keyword evidence="1" id="KW-0472">Membrane</keyword>
<dbReference type="PANTHER" id="PTHR24096:SF424">
    <property type="entry name" value="ACETYL-COA SYNTHETASE-LIKE PROTEIN-RELATED"/>
    <property type="match status" value="1"/>
</dbReference>
<evidence type="ECO:0000259" key="3">
    <source>
        <dbReference type="Pfam" id="PF13193"/>
    </source>
</evidence>
<evidence type="ECO:0000313" key="5">
    <source>
        <dbReference type="Proteomes" id="UP000605986"/>
    </source>
</evidence>
<accession>A0A8H4NZS1</accession>
<evidence type="ECO:0000259" key="2">
    <source>
        <dbReference type="Pfam" id="PF00501"/>
    </source>
</evidence>
<reference evidence="4" key="1">
    <citation type="submission" date="2020-01" db="EMBL/GenBank/DDBJ databases">
        <title>Identification and distribution of gene clusters putatively required for synthesis of sphingolipid metabolism inhibitors in phylogenetically diverse species of the filamentous fungus Fusarium.</title>
        <authorList>
            <person name="Kim H.-S."/>
            <person name="Busman M."/>
            <person name="Brown D.W."/>
            <person name="Divon H."/>
            <person name="Uhlig S."/>
            <person name="Proctor R.H."/>
        </authorList>
    </citation>
    <scope>NUCLEOTIDE SEQUENCE</scope>
    <source>
        <strain evidence="4">NRRL 53441</strain>
    </source>
</reference>
<comment type="caution">
    <text evidence="4">The sequence shown here is derived from an EMBL/GenBank/DDBJ whole genome shotgun (WGS) entry which is preliminary data.</text>
</comment>
<dbReference type="InterPro" id="IPR000873">
    <property type="entry name" value="AMP-dep_synth/lig_dom"/>
</dbReference>
<evidence type="ECO:0000313" key="4">
    <source>
        <dbReference type="EMBL" id="KAF4453780.1"/>
    </source>
</evidence>
<dbReference type="OrthoDB" id="6509636at2759"/>
<dbReference type="InterPro" id="IPR045851">
    <property type="entry name" value="AMP-bd_C_sf"/>
</dbReference>
<dbReference type="AlphaFoldDB" id="A0A8H4NZS1"/>
<dbReference type="Pfam" id="PF00501">
    <property type="entry name" value="AMP-binding"/>
    <property type="match status" value="1"/>
</dbReference>